<name>A0A2H0KEZ9_9BACT</name>
<dbReference type="Proteomes" id="UP000231371">
    <property type="component" value="Unassembled WGS sequence"/>
</dbReference>
<dbReference type="EMBL" id="PCVI01000060">
    <property type="protein sequence ID" value="PIQ69829.1"/>
    <property type="molecule type" value="Genomic_DNA"/>
</dbReference>
<accession>A0A2H0KEZ9</accession>
<evidence type="ECO:0000313" key="2">
    <source>
        <dbReference type="Proteomes" id="UP000231371"/>
    </source>
</evidence>
<proteinExistence type="predicted"/>
<reference evidence="1 2" key="1">
    <citation type="submission" date="2017-09" db="EMBL/GenBank/DDBJ databases">
        <title>Depth-based differentiation of microbial function through sediment-hosted aquifers and enrichment of novel symbionts in the deep terrestrial subsurface.</title>
        <authorList>
            <person name="Probst A.J."/>
            <person name="Ladd B."/>
            <person name="Jarett J.K."/>
            <person name="Geller-Mcgrath D.E."/>
            <person name="Sieber C.M."/>
            <person name="Emerson J.B."/>
            <person name="Anantharaman K."/>
            <person name="Thomas B.C."/>
            <person name="Malmstrom R."/>
            <person name="Stieglmeier M."/>
            <person name="Klingl A."/>
            <person name="Woyke T."/>
            <person name="Ryan C.M."/>
            <person name="Banfield J.F."/>
        </authorList>
    </citation>
    <scope>NUCLEOTIDE SEQUENCE [LARGE SCALE GENOMIC DNA]</scope>
    <source>
        <strain evidence="1">CG11_big_fil_rev_8_21_14_0_20_40_12</strain>
    </source>
</reference>
<sequence>MKRLIVLIVAFIAFINVRGVGAEEYLFGKWRCESPEALKDLIITFGFEGEGQATLDIFRSHNPNQKAVRFFYHIETILSIDDKDYIIVKIWVPPSPDLKTMEVFFREDGKIEISEEDGKNRFIFARIGQDL</sequence>
<protein>
    <submittedName>
        <fullName evidence="1">Uncharacterized protein</fullName>
    </submittedName>
</protein>
<comment type="caution">
    <text evidence="1">The sequence shown here is derived from an EMBL/GenBank/DDBJ whole genome shotgun (WGS) entry which is preliminary data.</text>
</comment>
<dbReference type="AlphaFoldDB" id="A0A2H0KEZ9"/>
<organism evidence="1 2">
    <name type="scientific">Candidatus Shapirobacteria bacterium CG11_big_fil_rev_8_21_14_0_20_40_12</name>
    <dbReference type="NCBI Taxonomy" id="1974889"/>
    <lineage>
        <taxon>Bacteria</taxon>
        <taxon>Candidatus Shapironibacteriota</taxon>
    </lineage>
</organism>
<gene>
    <name evidence="1" type="ORF">COV89_03710</name>
</gene>
<evidence type="ECO:0000313" key="1">
    <source>
        <dbReference type="EMBL" id="PIQ69829.1"/>
    </source>
</evidence>